<gene>
    <name evidence="1" type="ORF">ACFQRG_21525</name>
</gene>
<dbReference type="InterPro" id="IPR044691">
    <property type="entry name" value="DCC1_Trx"/>
</dbReference>
<reference evidence="2" key="1">
    <citation type="journal article" date="2019" name="Int. J. Syst. Evol. Microbiol.">
        <title>The Global Catalogue of Microorganisms (GCM) 10K type strain sequencing project: providing services to taxonomists for standard genome sequencing and annotation.</title>
        <authorList>
            <consortium name="The Broad Institute Genomics Platform"/>
            <consortium name="The Broad Institute Genome Sequencing Center for Infectious Disease"/>
            <person name="Wu L."/>
            <person name="Ma J."/>
        </authorList>
    </citation>
    <scope>NUCLEOTIDE SEQUENCE [LARGE SCALE GENOMIC DNA]</scope>
    <source>
        <strain evidence="2">CGMCC 1.16305</strain>
    </source>
</reference>
<dbReference type="PANTHER" id="PTHR34290:SF2">
    <property type="entry name" value="OS04G0668800 PROTEIN"/>
    <property type="match status" value="1"/>
</dbReference>
<name>A0ABW2Q1G2_9BACL</name>
<dbReference type="PANTHER" id="PTHR34290">
    <property type="entry name" value="SI:CH73-390P7.2"/>
    <property type="match status" value="1"/>
</dbReference>
<keyword evidence="2" id="KW-1185">Reference proteome</keyword>
<proteinExistence type="predicted"/>
<comment type="caution">
    <text evidence="1">The sequence shown here is derived from an EMBL/GenBank/DDBJ whole genome shotgun (WGS) entry which is preliminary data.</text>
</comment>
<organism evidence="1 2">
    <name type="scientific">Scopulibacillus cellulosilyticus</name>
    <dbReference type="NCBI Taxonomy" id="2665665"/>
    <lineage>
        <taxon>Bacteria</taxon>
        <taxon>Bacillati</taxon>
        <taxon>Bacillota</taxon>
        <taxon>Bacilli</taxon>
        <taxon>Bacillales</taxon>
        <taxon>Sporolactobacillaceae</taxon>
        <taxon>Scopulibacillus</taxon>
    </lineage>
</organism>
<dbReference type="InterPro" id="IPR007263">
    <property type="entry name" value="DCC1-like"/>
</dbReference>
<protein>
    <submittedName>
        <fullName evidence="1">Thiol-disulfide oxidoreductase DCC family protein</fullName>
    </submittedName>
</protein>
<evidence type="ECO:0000313" key="2">
    <source>
        <dbReference type="Proteomes" id="UP001596505"/>
    </source>
</evidence>
<sequence length="120" mass="14574">MKNIVFYDAECPLCSSVKTVIEKLDWFHRIKWMPVQEIEHSDRFRFLQGRDIYDRIHMISSKGHLHAGIYTIRKLLTQLPLTFPASWILYLPFMDKILDPLYMWISKNRYQWFGRLESYS</sequence>
<dbReference type="EMBL" id="JBHTCO010000045">
    <property type="protein sequence ID" value="MFC7395493.1"/>
    <property type="molecule type" value="Genomic_DNA"/>
</dbReference>
<dbReference type="Pfam" id="PF04134">
    <property type="entry name" value="DCC1-like"/>
    <property type="match status" value="1"/>
</dbReference>
<evidence type="ECO:0000313" key="1">
    <source>
        <dbReference type="EMBL" id="MFC7395493.1"/>
    </source>
</evidence>
<dbReference type="Proteomes" id="UP001596505">
    <property type="component" value="Unassembled WGS sequence"/>
</dbReference>
<dbReference type="RefSeq" id="WP_380970178.1">
    <property type="nucleotide sequence ID" value="NZ_JBHTCO010000045.1"/>
</dbReference>
<accession>A0ABW2Q1G2</accession>